<dbReference type="RefSeq" id="WP_184696865.1">
    <property type="nucleotide sequence ID" value="NZ_JACHJN010000012.1"/>
</dbReference>
<dbReference type="EC" id="6.2.1.-" evidence="3"/>
<dbReference type="InterPro" id="IPR020845">
    <property type="entry name" value="AMP-binding_CS"/>
</dbReference>
<comment type="caution">
    <text evidence="3">The sequence shown here is derived from an EMBL/GenBank/DDBJ whole genome shotgun (WGS) entry which is preliminary data.</text>
</comment>
<evidence type="ECO:0000313" key="4">
    <source>
        <dbReference type="Proteomes" id="UP000547510"/>
    </source>
</evidence>
<name>A0A841CS70_9PSEU</name>
<dbReference type="PROSITE" id="PS00455">
    <property type="entry name" value="AMP_BINDING"/>
    <property type="match status" value="1"/>
</dbReference>
<feature type="domain" description="AMP-dependent synthetase/ligase" evidence="1">
    <location>
        <begin position="25"/>
        <end position="384"/>
    </location>
</feature>
<dbReference type="SUPFAM" id="SSF56801">
    <property type="entry name" value="Acetyl-CoA synthetase-like"/>
    <property type="match status" value="1"/>
</dbReference>
<dbReference type="PANTHER" id="PTHR43767">
    <property type="entry name" value="LONG-CHAIN-FATTY-ACID--COA LIGASE"/>
    <property type="match status" value="1"/>
</dbReference>
<dbReference type="Pfam" id="PF00501">
    <property type="entry name" value="AMP-binding"/>
    <property type="match status" value="1"/>
</dbReference>
<organism evidence="3 4">
    <name type="scientific">Saccharothrix tamanrassetensis</name>
    <dbReference type="NCBI Taxonomy" id="1051531"/>
    <lineage>
        <taxon>Bacteria</taxon>
        <taxon>Bacillati</taxon>
        <taxon>Actinomycetota</taxon>
        <taxon>Actinomycetes</taxon>
        <taxon>Pseudonocardiales</taxon>
        <taxon>Pseudonocardiaceae</taxon>
        <taxon>Saccharothrix</taxon>
    </lineage>
</organism>
<dbReference type="AlphaFoldDB" id="A0A841CS70"/>
<dbReference type="InterPro" id="IPR025110">
    <property type="entry name" value="AMP-bd_C"/>
</dbReference>
<dbReference type="EMBL" id="JACHJN010000012">
    <property type="protein sequence ID" value="MBB5959713.1"/>
    <property type="molecule type" value="Genomic_DNA"/>
</dbReference>
<sequence length="526" mass="55847">MAVPDEWWAGHGGYAARVLSALVADPGRVALHWRGRGVTAREVADAVAGIADTLRRLGIGQGDVVGVMVAPNSPDMLTARYAAHLVGAAVCYVRSTNPGSAAPVLSEEEQLRILLDTRARGLFTDTANEDRAKRLVDRARGLVALVGFDLGSAGATAVAPADRANLAPAAAWNPAALAVIGFTSGSTGRAKGISLQAGAWESTVVATEESITESDPAILVTTPLSHTVAPMADAVLARGGVVVLHEETRPGPVLDALREHRITRTFVATPHLYELVEHSKTAPADLSSLRLLIYSGSPAAPARIAEAARAFGPVLVQGYGTSECGRITFLDPGDHFDETVLSSVGRPFPEIEVEVREPGSDRAVAVGETGEVCVRSPHVMREYWADPARTSRVLRGGWYRTGDIGRLDERGYLYLLDRIADVVKADGVKVYPAVVEREIQSIPGVAHAAVYGVRDEDNAEHVHAAIVVRAGARVGADEVRRRVRTALSAAHVPEHVRLLDALPLNGSGKPDKARLRSEELAARVPR</sequence>
<reference evidence="3 4" key="1">
    <citation type="submission" date="2020-08" db="EMBL/GenBank/DDBJ databases">
        <title>Genomic Encyclopedia of Type Strains, Phase III (KMG-III): the genomes of soil and plant-associated and newly described type strains.</title>
        <authorList>
            <person name="Whitman W."/>
        </authorList>
    </citation>
    <scope>NUCLEOTIDE SEQUENCE [LARGE SCALE GENOMIC DNA]</scope>
    <source>
        <strain evidence="3 4">CECT 8640</strain>
    </source>
</reference>
<dbReference type="Proteomes" id="UP000547510">
    <property type="component" value="Unassembled WGS sequence"/>
</dbReference>
<feature type="domain" description="AMP-binding enzyme C-terminal" evidence="2">
    <location>
        <begin position="435"/>
        <end position="509"/>
    </location>
</feature>
<evidence type="ECO:0000313" key="3">
    <source>
        <dbReference type="EMBL" id="MBB5959713.1"/>
    </source>
</evidence>
<dbReference type="InterPro" id="IPR045851">
    <property type="entry name" value="AMP-bd_C_sf"/>
</dbReference>
<keyword evidence="3" id="KW-0436">Ligase</keyword>
<dbReference type="PANTHER" id="PTHR43767:SF7">
    <property type="entry name" value="MEDIUM_LONG-CHAIN-FATTY-ACID--COA LIGASE FADD8"/>
    <property type="match status" value="1"/>
</dbReference>
<dbReference type="Gene3D" id="3.40.50.12780">
    <property type="entry name" value="N-terminal domain of ligase-like"/>
    <property type="match status" value="1"/>
</dbReference>
<keyword evidence="4" id="KW-1185">Reference proteome</keyword>
<evidence type="ECO:0000259" key="2">
    <source>
        <dbReference type="Pfam" id="PF13193"/>
    </source>
</evidence>
<dbReference type="InterPro" id="IPR000873">
    <property type="entry name" value="AMP-dep_synth/lig_dom"/>
</dbReference>
<proteinExistence type="predicted"/>
<accession>A0A841CS70</accession>
<evidence type="ECO:0000259" key="1">
    <source>
        <dbReference type="Pfam" id="PF00501"/>
    </source>
</evidence>
<dbReference type="InterPro" id="IPR042099">
    <property type="entry name" value="ANL_N_sf"/>
</dbReference>
<gene>
    <name evidence="3" type="ORF">FHS29_006334</name>
</gene>
<dbReference type="Gene3D" id="3.30.300.30">
    <property type="match status" value="1"/>
</dbReference>
<dbReference type="Pfam" id="PF13193">
    <property type="entry name" value="AMP-binding_C"/>
    <property type="match status" value="1"/>
</dbReference>
<dbReference type="GO" id="GO:0016877">
    <property type="term" value="F:ligase activity, forming carbon-sulfur bonds"/>
    <property type="evidence" value="ECO:0007669"/>
    <property type="project" value="UniProtKB-ARBA"/>
</dbReference>
<dbReference type="InterPro" id="IPR050237">
    <property type="entry name" value="ATP-dep_AMP-bd_enzyme"/>
</dbReference>
<protein>
    <submittedName>
        <fullName evidence="3">Fatty-acyl-CoA synthase</fullName>
        <ecNumber evidence="3">6.2.1.-</ecNumber>
    </submittedName>
</protein>